<sequence length="392" mass="44679">MPLTELQIKALKPQAIRYAVSDGRGLALEVMPTGAASWRYRYQFKGKTEKVSLGQYPLVSLKAARSKRDELAKAVHEGVSPAKQKQLEKFALANSTSVFDFSERYFREVIERDRKDTKQLRRYLEKEIYPAFGTWALRDVTAQDVQRLVFKKRDNGFESAAAQLRNLLKRIFDYAIVCGIVTANPTHATPMRFITRARPRTRSLSPDELKIYLQVLYRSNIRRQFKLTLHIILLTLVRKSELLQARWINVNLEAGEWLIPEAQSKTGKPHTVYLSTQVSEMFKELQQLAGDSELVLPGRGSLTRPFAANALNQAMGAMSFPIAPFTIHDLRRTGSTILHEQGFSSDVVEKALNHTIGGVRGVYNRAEYADQRKMMLQSWADYISSLHGQLYI</sequence>
<evidence type="ECO:0000256" key="1">
    <source>
        <dbReference type="ARBA" id="ARBA00008857"/>
    </source>
</evidence>
<dbReference type="GO" id="GO:0003677">
    <property type="term" value="F:DNA binding"/>
    <property type="evidence" value="ECO:0007669"/>
    <property type="project" value="UniProtKB-KW"/>
</dbReference>
<evidence type="ECO:0000256" key="4">
    <source>
        <dbReference type="ARBA" id="ARBA00023172"/>
    </source>
</evidence>
<protein>
    <submittedName>
        <fullName evidence="6">Integrase arm-type DNA-binding domain-containing protein</fullName>
    </submittedName>
</protein>
<dbReference type="PANTHER" id="PTHR30629">
    <property type="entry name" value="PROPHAGE INTEGRASE"/>
    <property type="match status" value="1"/>
</dbReference>
<dbReference type="CDD" id="cd00801">
    <property type="entry name" value="INT_P4_C"/>
    <property type="match status" value="1"/>
</dbReference>
<keyword evidence="3 6" id="KW-0238">DNA-binding</keyword>
<dbReference type="Gene3D" id="1.10.150.130">
    <property type="match status" value="1"/>
</dbReference>
<organism evidence="6">
    <name type="scientific">Tunturiibacter psychrotolerans</name>
    <dbReference type="NCBI Taxonomy" id="3069686"/>
    <lineage>
        <taxon>Bacteria</taxon>
        <taxon>Pseudomonadati</taxon>
        <taxon>Acidobacteriota</taxon>
        <taxon>Terriglobia</taxon>
        <taxon>Terriglobales</taxon>
        <taxon>Acidobacteriaceae</taxon>
        <taxon>Tunturiibacter</taxon>
    </lineage>
</organism>
<dbReference type="InterPro" id="IPR050808">
    <property type="entry name" value="Phage_Integrase"/>
</dbReference>
<reference evidence="6" key="2">
    <citation type="journal article" date="2024" name="Environ. Microbiol.">
        <title>Genome analysis and description of Tunturibacter gen. nov. expands the diversity of Terriglobia in tundra soils.</title>
        <authorList>
            <person name="Messyasz A."/>
            <person name="Mannisto M.K."/>
            <person name="Kerkhof L.J."/>
            <person name="Haggblom M.M."/>
        </authorList>
    </citation>
    <scope>NUCLEOTIDE SEQUENCE</scope>
    <source>
        <strain evidence="6">X5P6</strain>
    </source>
</reference>
<dbReference type="KEGG" id="tpsc:RBB77_02935"/>
<evidence type="ECO:0000256" key="3">
    <source>
        <dbReference type="ARBA" id="ARBA00023125"/>
    </source>
</evidence>
<dbReference type="InterPro" id="IPR011010">
    <property type="entry name" value="DNA_brk_join_enz"/>
</dbReference>
<dbReference type="Pfam" id="PF22022">
    <property type="entry name" value="Phage_int_M"/>
    <property type="match status" value="1"/>
</dbReference>
<dbReference type="Pfam" id="PF00589">
    <property type="entry name" value="Phage_integrase"/>
    <property type="match status" value="1"/>
</dbReference>
<dbReference type="PROSITE" id="PS51898">
    <property type="entry name" value="TYR_RECOMBINASE"/>
    <property type="match status" value="1"/>
</dbReference>
<dbReference type="EMBL" id="CP132942">
    <property type="protein sequence ID" value="XCB33860.1"/>
    <property type="molecule type" value="Genomic_DNA"/>
</dbReference>
<dbReference type="InterPro" id="IPR038488">
    <property type="entry name" value="Integrase_DNA-bd_sf"/>
</dbReference>
<accession>A0AAU7ZSE8</accession>
<proteinExistence type="inferred from homology"/>
<comment type="similarity">
    <text evidence="1">Belongs to the 'phage' integrase family.</text>
</comment>
<dbReference type="InterPro" id="IPR002104">
    <property type="entry name" value="Integrase_catalytic"/>
</dbReference>
<evidence type="ECO:0000313" key="6">
    <source>
        <dbReference type="EMBL" id="XCB33860.1"/>
    </source>
</evidence>
<dbReference type="InterPro" id="IPR010998">
    <property type="entry name" value="Integrase_recombinase_N"/>
</dbReference>
<evidence type="ECO:0000256" key="2">
    <source>
        <dbReference type="ARBA" id="ARBA00022908"/>
    </source>
</evidence>
<name>A0AAU7ZSE8_9BACT</name>
<dbReference type="Pfam" id="PF13356">
    <property type="entry name" value="Arm-DNA-bind_3"/>
    <property type="match status" value="1"/>
</dbReference>
<dbReference type="RefSeq" id="WP_353064704.1">
    <property type="nucleotide sequence ID" value="NZ_CP132942.1"/>
</dbReference>
<keyword evidence="2" id="KW-0229">DNA integration</keyword>
<dbReference type="InterPro" id="IPR013762">
    <property type="entry name" value="Integrase-like_cat_sf"/>
</dbReference>
<feature type="domain" description="Tyr recombinase" evidence="5">
    <location>
        <begin position="199"/>
        <end position="376"/>
    </location>
</feature>
<gene>
    <name evidence="6" type="ORF">RBB77_02935</name>
</gene>
<dbReference type="GO" id="GO:0006310">
    <property type="term" value="P:DNA recombination"/>
    <property type="evidence" value="ECO:0007669"/>
    <property type="project" value="UniProtKB-KW"/>
</dbReference>
<dbReference type="AlphaFoldDB" id="A0AAU7ZSE8"/>
<dbReference type="InterPro" id="IPR025166">
    <property type="entry name" value="Integrase_DNA_bind_dom"/>
</dbReference>
<dbReference type="GO" id="GO:0015074">
    <property type="term" value="P:DNA integration"/>
    <property type="evidence" value="ECO:0007669"/>
    <property type="project" value="UniProtKB-KW"/>
</dbReference>
<dbReference type="Gene3D" id="3.30.160.390">
    <property type="entry name" value="Integrase, DNA-binding domain"/>
    <property type="match status" value="1"/>
</dbReference>
<keyword evidence="4" id="KW-0233">DNA recombination</keyword>
<dbReference type="PANTHER" id="PTHR30629:SF2">
    <property type="entry name" value="PROPHAGE INTEGRASE INTS-RELATED"/>
    <property type="match status" value="1"/>
</dbReference>
<dbReference type="Gene3D" id="1.10.443.10">
    <property type="entry name" value="Intergrase catalytic core"/>
    <property type="match status" value="1"/>
</dbReference>
<dbReference type="SUPFAM" id="SSF56349">
    <property type="entry name" value="DNA breaking-rejoining enzymes"/>
    <property type="match status" value="1"/>
</dbReference>
<dbReference type="InterPro" id="IPR053876">
    <property type="entry name" value="Phage_int_M"/>
</dbReference>
<reference evidence="6" key="1">
    <citation type="submission" date="2023-08" db="EMBL/GenBank/DDBJ databases">
        <authorList>
            <person name="Messyasz A."/>
            <person name="Mannisto M.K."/>
            <person name="Kerkhof L.J."/>
            <person name="Haggblom M."/>
        </authorList>
    </citation>
    <scope>NUCLEOTIDE SEQUENCE</scope>
    <source>
        <strain evidence="6">X5P6</strain>
    </source>
</reference>
<evidence type="ECO:0000259" key="5">
    <source>
        <dbReference type="PROSITE" id="PS51898"/>
    </source>
</evidence>